<dbReference type="InterPro" id="IPR002213">
    <property type="entry name" value="UDP_glucos_trans"/>
</dbReference>
<evidence type="ECO:0000256" key="3">
    <source>
        <dbReference type="ARBA" id="ARBA00022679"/>
    </source>
</evidence>
<dbReference type="PANTHER" id="PTHR11926">
    <property type="entry name" value="GLUCOSYL/GLUCURONOSYL TRANSFERASES"/>
    <property type="match status" value="1"/>
</dbReference>
<dbReference type="PANTHER" id="PTHR11926:SF1494">
    <property type="entry name" value="FLAVONOL 3-O-GLUCOSYLTRANSFERASE UGT76E12-RELATED"/>
    <property type="match status" value="1"/>
</dbReference>
<dbReference type="Pfam" id="PF00201">
    <property type="entry name" value="UDPGT"/>
    <property type="match status" value="1"/>
</dbReference>
<dbReference type="Gramene" id="OIT38463">
    <property type="protein sequence ID" value="OIT38463"/>
    <property type="gene ID" value="A4A49_04459"/>
</dbReference>
<dbReference type="OrthoDB" id="5835829at2759"/>
<dbReference type="Proteomes" id="UP000187609">
    <property type="component" value="Unassembled WGS sequence"/>
</dbReference>
<evidence type="ECO:0000256" key="1">
    <source>
        <dbReference type="ARBA" id="ARBA00009995"/>
    </source>
</evidence>
<evidence type="ECO:0000313" key="5">
    <source>
        <dbReference type="Proteomes" id="UP000187609"/>
    </source>
</evidence>
<dbReference type="CDD" id="cd03784">
    <property type="entry name" value="GT1_Gtf-like"/>
    <property type="match status" value="1"/>
</dbReference>
<gene>
    <name evidence="4" type="primary">UGT76E4</name>
    <name evidence="4" type="ORF">A4A49_04459</name>
</gene>
<comment type="caution">
    <text evidence="4">The sequence shown here is derived from an EMBL/GenBank/DDBJ whole genome shotgun (WGS) entry which is preliminary data.</text>
</comment>
<dbReference type="GeneID" id="109239376"/>
<accession>A0A314LAE1</accession>
<dbReference type="EMBL" id="MJEQ01000204">
    <property type="protein sequence ID" value="OIT38463.1"/>
    <property type="molecule type" value="Genomic_DNA"/>
</dbReference>
<reference evidence="4" key="1">
    <citation type="submission" date="2016-11" db="EMBL/GenBank/DDBJ databases">
        <title>The genome of Nicotiana attenuata.</title>
        <authorList>
            <person name="Xu S."/>
            <person name="Brockmoeller T."/>
            <person name="Gaquerel E."/>
            <person name="Navarro A."/>
            <person name="Kuhl H."/>
            <person name="Gase K."/>
            <person name="Ling Z."/>
            <person name="Zhou W."/>
            <person name="Kreitzer C."/>
            <person name="Stanke M."/>
            <person name="Tang H."/>
            <person name="Lyons E."/>
            <person name="Pandey P."/>
            <person name="Pandey S.P."/>
            <person name="Timmermann B."/>
            <person name="Baldwin I.T."/>
        </authorList>
    </citation>
    <scope>NUCLEOTIDE SEQUENCE [LARGE SCALE GENOMIC DNA]</scope>
    <source>
        <strain evidence="4">UT</strain>
    </source>
</reference>
<name>A0A314LAE1_NICAT</name>
<protein>
    <submittedName>
        <fullName evidence="4">Udp-glycosyltransferase 76e4</fullName>
    </submittedName>
</protein>
<comment type="similarity">
    <text evidence="1">Belongs to the UDP-glycosyltransferase family.</text>
</comment>
<dbReference type="AlphaFoldDB" id="A0A314LAE1"/>
<dbReference type="SUPFAM" id="SSF53756">
    <property type="entry name" value="UDP-Glycosyltransferase/glycogen phosphorylase"/>
    <property type="match status" value="1"/>
</dbReference>
<dbReference type="Gene3D" id="3.40.50.2000">
    <property type="entry name" value="Glycogen Phosphorylase B"/>
    <property type="match status" value="2"/>
</dbReference>
<sequence>MVSLKFISLLLALNDNIEVTLQERLAHLQQQSDGIVCIVYDSIMYKVAEVANNLKIPSVILDTSSASLSWTYAAFTRLEAKGYFPLKDSIAEDLVPGLDPLRFKDLPIFKFPHVDDLINLIKTTTDVRTSSAIIWNTTECLEQPILEKIKEHYQIPCFPIGPMHKFVKNINTSCNLLTEDRNCIKWLDNQAANSVLYVSIGSVASISEREVMEIAWGLVNSKLHFLWVIRPDSITGSDWKLVFAENLKRGIDKRGYIVEWAPQKEVLAHSAIGGFWSHCGWNSTLESICEGVPLICRPCFGDQNVNSRYVSHVWRVGIMLENELERDEIERAVRKLMVSEQGEEMRQKAMDFKLKIENSLTENGSSYQCLDDLVKFLLSL</sequence>
<dbReference type="GO" id="GO:0080044">
    <property type="term" value="F:quercetin 7-O-glucosyltransferase activity"/>
    <property type="evidence" value="ECO:0007669"/>
    <property type="project" value="TreeGrafter"/>
</dbReference>
<proteinExistence type="inferred from homology"/>
<keyword evidence="3" id="KW-0808">Transferase</keyword>
<evidence type="ECO:0000256" key="2">
    <source>
        <dbReference type="ARBA" id="ARBA00022676"/>
    </source>
</evidence>
<evidence type="ECO:0000313" key="4">
    <source>
        <dbReference type="EMBL" id="OIT38463.1"/>
    </source>
</evidence>
<keyword evidence="5" id="KW-1185">Reference proteome</keyword>
<dbReference type="FunFam" id="3.40.50.2000:FF:000040">
    <property type="entry name" value="UDP-glycosyltransferase 76C1"/>
    <property type="match status" value="1"/>
</dbReference>
<dbReference type="KEGG" id="nau:109239376"/>
<keyword evidence="2" id="KW-0328">Glycosyltransferase</keyword>
<dbReference type="GO" id="GO:0080043">
    <property type="term" value="F:quercetin 3-O-glucosyltransferase activity"/>
    <property type="evidence" value="ECO:0007669"/>
    <property type="project" value="TreeGrafter"/>
</dbReference>
<dbReference type="SMR" id="A0A314LAE1"/>
<organism evidence="4 5">
    <name type="scientific">Nicotiana attenuata</name>
    <name type="common">Coyote tobacco</name>
    <dbReference type="NCBI Taxonomy" id="49451"/>
    <lineage>
        <taxon>Eukaryota</taxon>
        <taxon>Viridiplantae</taxon>
        <taxon>Streptophyta</taxon>
        <taxon>Embryophyta</taxon>
        <taxon>Tracheophyta</taxon>
        <taxon>Spermatophyta</taxon>
        <taxon>Magnoliopsida</taxon>
        <taxon>eudicotyledons</taxon>
        <taxon>Gunneridae</taxon>
        <taxon>Pentapetalae</taxon>
        <taxon>asterids</taxon>
        <taxon>lamiids</taxon>
        <taxon>Solanales</taxon>
        <taxon>Solanaceae</taxon>
        <taxon>Nicotianoideae</taxon>
        <taxon>Nicotianeae</taxon>
        <taxon>Nicotiana</taxon>
    </lineage>
</organism>